<dbReference type="EMBL" id="JBEAAL010000021">
    <property type="protein sequence ID" value="MEQ1407938.1"/>
    <property type="molecule type" value="Genomic_DNA"/>
</dbReference>
<dbReference type="Proteomes" id="UP001496627">
    <property type="component" value="Unassembled WGS sequence"/>
</dbReference>
<comment type="caution">
    <text evidence="1">The sequence shown here is derived from an EMBL/GenBank/DDBJ whole genome shotgun (WGS) entry which is preliminary data.</text>
</comment>
<dbReference type="RefSeq" id="WP_227704037.1">
    <property type="nucleotide sequence ID" value="NZ_JBEAAL010000021.1"/>
</dbReference>
<proteinExistence type="predicted"/>
<dbReference type="CDD" id="cd03441">
    <property type="entry name" value="R_hydratase_like"/>
    <property type="match status" value="1"/>
</dbReference>
<dbReference type="SUPFAM" id="SSF54637">
    <property type="entry name" value="Thioesterase/thiol ester dehydrase-isomerase"/>
    <property type="match status" value="1"/>
</dbReference>
<dbReference type="Gene3D" id="3.10.129.10">
    <property type="entry name" value="Hotdog Thioesterase"/>
    <property type="match status" value="1"/>
</dbReference>
<gene>
    <name evidence="1" type="ORF">ABK249_23725</name>
</gene>
<sequence>MNSSPVFPRELAVNIRLDDDPRYKGSIHDDAVARSRGYKAALVPGAFVYGHISRLALHAWGKDWTVRGGMGVRFRRPVHNGDHLVMRAGPLQDEGSICRAEVSVMNEDGDEVAAGWIGLPEDSPDLPDMSRLAAIARPEIPPPVEAGDLSRGMPLTTANRILTDVDFKASLRAFGEADPFYEREAVVHSGCLMRLAMGDTNNSFRFPTPVVLTGIETQHFAQARPGQRLAVVGAVAGAYLRKGKHYLESEEFMLADGKLVARFLRTQIYAFEQVSS</sequence>
<reference evidence="1 2" key="1">
    <citation type="submission" date="2024-05" db="EMBL/GenBank/DDBJ databases">
        <title>Neorhizobium sp. Rsf11, a plant growth promoting and heavy metal resistant PAH-degrader.</title>
        <authorList>
            <person name="Golubev S.N."/>
            <person name="Muratova A.Y."/>
            <person name="Markelova M.I."/>
        </authorList>
    </citation>
    <scope>NUCLEOTIDE SEQUENCE [LARGE SCALE GENOMIC DNA]</scope>
    <source>
        <strain evidence="1 2">Rsf11</strain>
    </source>
</reference>
<name>A0ABV0M7S0_9HYPH</name>
<evidence type="ECO:0000313" key="1">
    <source>
        <dbReference type="EMBL" id="MEQ1407938.1"/>
    </source>
</evidence>
<protein>
    <submittedName>
        <fullName evidence="1">MaoC family dehydratase</fullName>
    </submittedName>
</protein>
<evidence type="ECO:0000313" key="2">
    <source>
        <dbReference type="Proteomes" id="UP001496627"/>
    </source>
</evidence>
<keyword evidence="2" id="KW-1185">Reference proteome</keyword>
<dbReference type="InterPro" id="IPR029069">
    <property type="entry name" value="HotDog_dom_sf"/>
</dbReference>
<organism evidence="1 2">
    <name type="scientific">Neorhizobium phenanthreniclasticum</name>
    <dbReference type="NCBI Taxonomy" id="3157917"/>
    <lineage>
        <taxon>Bacteria</taxon>
        <taxon>Pseudomonadati</taxon>
        <taxon>Pseudomonadota</taxon>
        <taxon>Alphaproteobacteria</taxon>
        <taxon>Hyphomicrobiales</taxon>
        <taxon>Rhizobiaceae</taxon>
        <taxon>Rhizobium/Agrobacterium group</taxon>
        <taxon>Neorhizobium</taxon>
    </lineage>
</organism>
<accession>A0ABV0M7S0</accession>